<reference evidence="7 8" key="1">
    <citation type="submission" date="2016-10" db="EMBL/GenBank/DDBJ databases">
        <authorList>
            <person name="de Groot N.N."/>
        </authorList>
    </citation>
    <scope>NUCLEOTIDE SEQUENCE [LARGE SCALE GENOMIC DNA]</scope>
    <source>
        <strain evidence="7 8">DSM 20117</strain>
    </source>
</reference>
<dbReference type="AlphaFoldDB" id="A0A1H1C665"/>
<comment type="catalytic activity">
    <reaction evidence="1">
        <text>acetyl-CoA + phosphate = acetyl phosphate + CoA</text>
        <dbReference type="Rhea" id="RHEA:19521"/>
        <dbReference type="ChEBI" id="CHEBI:22191"/>
        <dbReference type="ChEBI" id="CHEBI:43474"/>
        <dbReference type="ChEBI" id="CHEBI:57287"/>
        <dbReference type="ChEBI" id="CHEBI:57288"/>
        <dbReference type="EC" id="2.3.1.8"/>
    </reaction>
</comment>
<dbReference type="PIRSF" id="PIRSF000428">
    <property type="entry name" value="P_Ac_trans"/>
    <property type="match status" value="1"/>
</dbReference>
<proteinExistence type="inferred from homology"/>
<dbReference type="PANTHER" id="PTHR43356:SF1">
    <property type="entry name" value="PHOSPHATE ACETYLTRANSFERASE EUTD"/>
    <property type="match status" value="1"/>
</dbReference>
<evidence type="ECO:0000256" key="3">
    <source>
        <dbReference type="ARBA" id="ARBA00012707"/>
    </source>
</evidence>
<keyword evidence="4" id="KW-0808">Transferase</keyword>
<dbReference type="EC" id="2.3.1.8" evidence="3"/>
<protein>
    <recommendedName>
        <fullName evidence="3">phosphate acetyltransferase</fullName>
        <ecNumber evidence="3">2.3.1.8</ecNumber>
    </recommendedName>
</protein>
<dbReference type="SUPFAM" id="SSF53659">
    <property type="entry name" value="Isocitrate/Isopropylmalate dehydrogenase-like"/>
    <property type="match status" value="1"/>
</dbReference>
<dbReference type="Gene3D" id="3.40.50.10750">
    <property type="entry name" value="Isocitrate/Isopropylmalate dehydrogenase-like"/>
    <property type="match status" value="1"/>
</dbReference>
<dbReference type="Pfam" id="PF01515">
    <property type="entry name" value="PTA_PTB"/>
    <property type="match status" value="1"/>
</dbReference>
<name>A0A1H1C665_9MICC</name>
<dbReference type="InterPro" id="IPR002505">
    <property type="entry name" value="PTA_PTB"/>
</dbReference>
<dbReference type="STRING" id="37928.SAMN04489742_1737"/>
<dbReference type="GO" id="GO:0008959">
    <property type="term" value="F:phosphate acetyltransferase activity"/>
    <property type="evidence" value="ECO:0007669"/>
    <property type="project" value="UniProtKB-EC"/>
</dbReference>
<dbReference type="Proteomes" id="UP000181917">
    <property type="component" value="Unassembled WGS sequence"/>
</dbReference>
<accession>A0A1H1C665</accession>
<dbReference type="InterPro" id="IPR042112">
    <property type="entry name" value="P_AcTrfase_dom2"/>
</dbReference>
<keyword evidence="5" id="KW-0012">Acyltransferase</keyword>
<evidence type="ECO:0000313" key="8">
    <source>
        <dbReference type="Proteomes" id="UP000181917"/>
    </source>
</evidence>
<comment type="similarity">
    <text evidence="2">Belongs to the phosphate acetyltransferase and butyryltransferase family.</text>
</comment>
<dbReference type="InterPro" id="IPR050500">
    <property type="entry name" value="Phos_Acetyltrans/Butyryltrans"/>
</dbReference>
<evidence type="ECO:0000259" key="6">
    <source>
        <dbReference type="Pfam" id="PF01515"/>
    </source>
</evidence>
<evidence type="ECO:0000256" key="2">
    <source>
        <dbReference type="ARBA" id="ARBA00005656"/>
    </source>
</evidence>
<sequence length="353" mass="36332">MYSMTTQIAGRRLAEKQPADNQLQAGWCARLAGDRNRVVLADGRDERVLAAAAELAGLGIVPVLVDEPAEIRRSAAAAGVKLPSDVVILAPEQVRRSGAGELLAERAAGRKPGTAEAWLADPLFLAMAALAADDADACVAGANRPTADVLRAALRVVGTAEGSDCVSSSFLMHLQDGRTFGYGDCAVLPEPDAGQLAEVAVATSRTFAALTGEEPQVAMLSFSTMGSADHASVSRVREATAIVRDREPGLAVDGELQFDAALLESVARSKAPDSGVAGHANVFIFPNLAAGNIGYKITQRLGGAAAYGPILQGLALPVNDLSRGCTAADVVNVAIISVLQSQTSVTRLGPSGL</sequence>
<evidence type="ECO:0000256" key="4">
    <source>
        <dbReference type="ARBA" id="ARBA00022679"/>
    </source>
</evidence>
<dbReference type="NCBIfam" id="NF007233">
    <property type="entry name" value="PRK09653.1"/>
    <property type="match status" value="1"/>
</dbReference>
<dbReference type="PANTHER" id="PTHR43356">
    <property type="entry name" value="PHOSPHATE ACETYLTRANSFERASE"/>
    <property type="match status" value="1"/>
</dbReference>
<organism evidence="7 8">
    <name type="scientific">Crystallibacter crystallopoietes</name>
    <dbReference type="NCBI Taxonomy" id="37928"/>
    <lineage>
        <taxon>Bacteria</taxon>
        <taxon>Bacillati</taxon>
        <taxon>Actinomycetota</taxon>
        <taxon>Actinomycetes</taxon>
        <taxon>Micrococcales</taxon>
        <taxon>Micrococcaceae</taxon>
        <taxon>Crystallibacter</taxon>
    </lineage>
</organism>
<dbReference type="InterPro" id="IPR004614">
    <property type="entry name" value="P_AcTrfase"/>
</dbReference>
<evidence type="ECO:0000256" key="1">
    <source>
        <dbReference type="ARBA" id="ARBA00000705"/>
    </source>
</evidence>
<gene>
    <name evidence="7" type="ORF">SAMN04489742_1737</name>
</gene>
<evidence type="ECO:0000313" key="7">
    <source>
        <dbReference type="EMBL" id="SDQ59136.1"/>
    </source>
</evidence>
<dbReference type="InterPro" id="IPR042113">
    <property type="entry name" value="P_AcTrfase_dom1"/>
</dbReference>
<dbReference type="Gene3D" id="3.40.50.10950">
    <property type="match status" value="1"/>
</dbReference>
<dbReference type="InterPro" id="IPR012147">
    <property type="entry name" value="P_Ac_Bu_trans"/>
</dbReference>
<dbReference type="NCBIfam" id="TIGR00651">
    <property type="entry name" value="pta"/>
    <property type="match status" value="1"/>
</dbReference>
<keyword evidence="8" id="KW-1185">Reference proteome</keyword>
<evidence type="ECO:0000256" key="5">
    <source>
        <dbReference type="ARBA" id="ARBA00023315"/>
    </source>
</evidence>
<feature type="domain" description="Phosphate acetyl/butaryl transferase" evidence="6">
    <location>
        <begin position="32"/>
        <end position="337"/>
    </location>
</feature>
<dbReference type="EMBL" id="FNKH01000002">
    <property type="protein sequence ID" value="SDQ59136.1"/>
    <property type="molecule type" value="Genomic_DNA"/>
</dbReference>